<accession>A0A1R1YL74</accession>
<dbReference type="Proteomes" id="UP000187429">
    <property type="component" value="Unassembled WGS sequence"/>
</dbReference>
<evidence type="ECO:0000256" key="1">
    <source>
        <dbReference type="ARBA" id="ARBA00004370"/>
    </source>
</evidence>
<dbReference type="GO" id="GO:1990456">
    <property type="term" value="P:mitochondrion-endoplasmic reticulum membrane tethering"/>
    <property type="evidence" value="ECO:0007669"/>
    <property type="project" value="TreeGrafter"/>
</dbReference>
<dbReference type="PROSITE" id="PS51847">
    <property type="entry name" value="SMP"/>
    <property type="match status" value="1"/>
</dbReference>
<dbReference type="OrthoDB" id="17927at2759"/>
<evidence type="ECO:0000256" key="3">
    <source>
        <dbReference type="ARBA" id="ARBA00022452"/>
    </source>
</evidence>
<keyword evidence="6" id="KW-0445">Lipid transport</keyword>
<evidence type="ECO:0000313" key="13">
    <source>
        <dbReference type="Proteomes" id="UP000187429"/>
    </source>
</evidence>
<protein>
    <submittedName>
        <fullName evidence="12">Mitochondrial distribution and morphology protein 34</fullName>
    </submittedName>
</protein>
<evidence type="ECO:0000256" key="5">
    <source>
        <dbReference type="ARBA" id="ARBA00022787"/>
    </source>
</evidence>
<feature type="region of interest" description="Disordered" evidence="10">
    <location>
        <begin position="536"/>
        <end position="555"/>
    </location>
</feature>
<keyword evidence="8" id="KW-0496">Mitochondrion</keyword>
<feature type="region of interest" description="Disordered" evidence="10">
    <location>
        <begin position="384"/>
        <end position="437"/>
    </location>
</feature>
<comment type="caution">
    <text evidence="12">The sequence shown here is derived from an EMBL/GenBank/DDBJ whole genome shotgun (WGS) entry which is preliminary data.</text>
</comment>
<evidence type="ECO:0000256" key="6">
    <source>
        <dbReference type="ARBA" id="ARBA00023055"/>
    </source>
</evidence>
<evidence type="ECO:0000256" key="2">
    <source>
        <dbReference type="ARBA" id="ARBA00022448"/>
    </source>
</evidence>
<organism evidence="12 13">
    <name type="scientific">Smittium culicis</name>
    <dbReference type="NCBI Taxonomy" id="133412"/>
    <lineage>
        <taxon>Eukaryota</taxon>
        <taxon>Fungi</taxon>
        <taxon>Fungi incertae sedis</taxon>
        <taxon>Zoopagomycota</taxon>
        <taxon>Kickxellomycotina</taxon>
        <taxon>Harpellomycetes</taxon>
        <taxon>Harpellales</taxon>
        <taxon>Legeriomycetaceae</taxon>
        <taxon>Smittium</taxon>
    </lineage>
</organism>
<gene>
    <name evidence="12" type="ORF">AYI69_g2900</name>
</gene>
<dbReference type="PANTHER" id="PTHR28185:SF1">
    <property type="entry name" value="MITOCHONDRIAL DISTRIBUTION AND MORPHOLOGY PROTEIN 34"/>
    <property type="match status" value="1"/>
</dbReference>
<keyword evidence="5" id="KW-1000">Mitochondrion outer membrane</keyword>
<keyword evidence="9" id="KW-0472">Membrane</keyword>
<evidence type="ECO:0000256" key="10">
    <source>
        <dbReference type="SAM" id="MobiDB-lite"/>
    </source>
</evidence>
<feature type="compositionally biased region" description="Low complexity" evidence="10">
    <location>
        <begin position="305"/>
        <end position="327"/>
    </location>
</feature>
<dbReference type="CDD" id="cd21673">
    <property type="entry name" value="SMP_Mdm34"/>
    <property type="match status" value="1"/>
</dbReference>
<keyword evidence="13" id="KW-1185">Reference proteome</keyword>
<sequence>MPSQNNHTLIPNILFYTNRSALSAIYTFSRMSLLFYINYPLFYYISRLFYHATTPPLSPLYLMSFKFKWGEFSPVFIDETKDLLTKSLNKNFNELPPNLVGDIIVTELDFGKKPPVLEILQVVDLDEDTFKAIFNMTYSGDIALTFQTLVQANPLTVPTISSPTTPSMNILLAHKQLILPMFLKISALKLKGIIVLSISKKSGVTLIFKNEPLVSVKVSSSFDNVSSVRKKLQSTIEDVLRNLLREELPKIVHEMSIREINREQLKLEKDRLAQFEHQKNLIEIRTQLLLFRKFRSLKNSPTLLSLNSSPSSPISNSLPSPPHSNFSAPTSAYHQNNFPHNDNFFPLSHSTSYDLNKPFDSNTYFSSQNDLFNQISQNKNFNDSNLSHNFYHPSSSKHSVNINRRNSFNRPSSNSTKNHSSQSLSHNSSPSNNSPIITHLDEESFLKSPLIKSHTPPANPIYASSDLMSAFLDDEYNHLKSSTSRLINHEIMQEDYIVNPSENSNAAQLTHLMTSGHTLTPYTRTFENATFRSNIKNDHSERSNNNNNGNGFYIGSPTSANGTDSYYYQYPLSASASMAPTPFNRAQSYSINSNTSFPSLNHFNSSNRFSKPIKKNVIKISGFSLFSSKSSSQ</sequence>
<dbReference type="GO" id="GO:0015914">
    <property type="term" value="P:phospholipid transport"/>
    <property type="evidence" value="ECO:0007669"/>
    <property type="project" value="TreeGrafter"/>
</dbReference>
<keyword evidence="2" id="KW-0813">Transport</keyword>
<comment type="subcellular location">
    <subcellularLocation>
        <location evidence="1">Membrane</location>
    </subcellularLocation>
</comment>
<reference evidence="13" key="1">
    <citation type="submission" date="2017-01" db="EMBL/GenBank/DDBJ databases">
        <authorList>
            <person name="Wang Y."/>
            <person name="White M."/>
            <person name="Kvist S."/>
            <person name="Moncalvo J.-M."/>
        </authorList>
    </citation>
    <scope>NUCLEOTIDE SEQUENCE [LARGE SCALE GENOMIC DNA]</scope>
    <source>
        <strain evidence="13">ID-206-W2</strain>
    </source>
</reference>
<dbReference type="InterPro" id="IPR031468">
    <property type="entry name" value="SMP_LBD"/>
</dbReference>
<evidence type="ECO:0000256" key="4">
    <source>
        <dbReference type="ARBA" id="ARBA00022692"/>
    </source>
</evidence>
<dbReference type="Pfam" id="PF26545">
    <property type="entry name" value="Mdm34_N"/>
    <property type="match status" value="1"/>
</dbReference>
<dbReference type="InterPro" id="IPR058825">
    <property type="entry name" value="MDM34_N"/>
</dbReference>
<evidence type="ECO:0000313" key="12">
    <source>
        <dbReference type="EMBL" id="OMJ27652.1"/>
    </source>
</evidence>
<keyword evidence="7" id="KW-0446">Lipid-binding</keyword>
<keyword evidence="4" id="KW-0812">Transmembrane</keyword>
<evidence type="ECO:0000256" key="7">
    <source>
        <dbReference type="ARBA" id="ARBA00023121"/>
    </source>
</evidence>
<dbReference type="InterPro" id="IPR027536">
    <property type="entry name" value="MDM34"/>
</dbReference>
<feature type="compositionally biased region" description="Polar residues" evidence="10">
    <location>
        <begin position="384"/>
        <end position="402"/>
    </location>
</feature>
<feature type="region of interest" description="Disordered" evidence="10">
    <location>
        <begin position="305"/>
        <end position="333"/>
    </location>
</feature>
<dbReference type="GO" id="GO:0032865">
    <property type="term" value="C:ERMES complex"/>
    <property type="evidence" value="ECO:0007669"/>
    <property type="project" value="InterPro"/>
</dbReference>
<proteinExistence type="predicted"/>
<evidence type="ECO:0000259" key="11">
    <source>
        <dbReference type="PROSITE" id="PS51847"/>
    </source>
</evidence>
<evidence type="ECO:0000256" key="9">
    <source>
        <dbReference type="ARBA" id="ARBA00023136"/>
    </source>
</evidence>
<dbReference type="AlphaFoldDB" id="A0A1R1YL74"/>
<keyword evidence="3" id="KW-1134">Transmembrane beta strand</keyword>
<evidence type="ECO:0000256" key="8">
    <source>
        <dbReference type="ARBA" id="ARBA00023128"/>
    </source>
</evidence>
<feature type="domain" description="SMP-LTD" evidence="11">
    <location>
        <begin position="63"/>
        <end position="257"/>
    </location>
</feature>
<dbReference type="EMBL" id="LSSM01000895">
    <property type="protein sequence ID" value="OMJ27652.1"/>
    <property type="molecule type" value="Genomic_DNA"/>
</dbReference>
<dbReference type="GO" id="GO:0007005">
    <property type="term" value="P:mitochondrion organization"/>
    <property type="evidence" value="ECO:0007669"/>
    <property type="project" value="InterPro"/>
</dbReference>
<dbReference type="PANTHER" id="PTHR28185">
    <property type="entry name" value="MITOCHONDRIAL DISTRIBUTION AND MORPHOLOGY PROTEIN 34"/>
    <property type="match status" value="1"/>
</dbReference>
<feature type="compositionally biased region" description="Low complexity" evidence="10">
    <location>
        <begin position="403"/>
        <end position="435"/>
    </location>
</feature>
<dbReference type="GO" id="GO:0008289">
    <property type="term" value="F:lipid binding"/>
    <property type="evidence" value="ECO:0007669"/>
    <property type="project" value="UniProtKB-KW"/>
</dbReference>
<name>A0A1R1YL74_9FUNG</name>